<dbReference type="KEGG" id="git:C6V83_08245"/>
<dbReference type="Proteomes" id="UP000239814">
    <property type="component" value="Chromosome"/>
</dbReference>
<dbReference type="REBASE" id="246117">
    <property type="entry name" value="S.GitC017ORF8240P"/>
</dbReference>
<evidence type="ECO:0000313" key="2">
    <source>
        <dbReference type="Proteomes" id="UP000239814"/>
    </source>
</evidence>
<accession>A0A2S0KF11</accession>
<dbReference type="EMBL" id="CP027433">
    <property type="protein sequence ID" value="AVM00259.1"/>
    <property type="molecule type" value="Genomic_DNA"/>
</dbReference>
<keyword evidence="2" id="KW-1185">Reference proteome</keyword>
<dbReference type="AlphaFoldDB" id="A0A2S0KF11"/>
<evidence type="ECO:0008006" key="3">
    <source>
        <dbReference type="Google" id="ProtNLM"/>
    </source>
</evidence>
<sequence length="87" mass="9795">MPYFRSLAADKATTMGHIQRHHLDDPVAWPETINAELNALGEMLWQRALAAETESERLARTRDELLPLLMDGRISVRQAADTAARVL</sequence>
<name>A0A2S0KF11_9ACTN</name>
<gene>
    <name evidence="1" type="ORF">C6V83_08245</name>
</gene>
<protein>
    <recommendedName>
        <fullName evidence="3">Restriction endonuclease subunit S</fullName>
    </recommendedName>
</protein>
<evidence type="ECO:0000313" key="1">
    <source>
        <dbReference type="EMBL" id="AVM00259.1"/>
    </source>
</evidence>
<organism evidence="1 2">
    <name type="scientific">Gordonia iterans</name>
    <dbReference type="NCBI Taxonomy" id="1004901"/>
    <lineage>
        <taxon>Bacteria</taxon>
        <taxon>Bacillati</taxon>
        <taxon>Actinomycetota</taxon>
        <taxon>Actinomycetes</taxon>
        <taxon>Mycobacteriales</taxon>
        <taxon>Gordoniaceae</taxon>
        <taxon>Gordonia</taxon>
    </lineage>
</organism>
<reference evidence="1 2" key="1">
    <citation type="submission" date="2018-03" db="EMBL/GenBank/DDBJ databases">
        <title>Characteristics and genome of n-alkane degrading marine bacteria Gordonia iterans isolated from crude oil contaminated in Tae-an, South Korea.</title>
        <authorList>
            <person name="Lee S.-S."/>
            <person name="Kim H."/>
        </authorList>
    </citation>
    <scope>NUCLEOTIDE SEQUENCE [LARGE SCALE GENOMIC DNA]</scope>
    <source>
        <strain evidence="1 2">Co17</strain>
    </source>
</reference>
<proteinExistence type="predicted"/>